<evidence type="ECO:0000259" key="1">
    <source>
        <dbReference type="Pfam" id="PF18802"/>
    </source>
</evidence>
<dbReference type="PANTHER" id="PTHR33096:SF1">
    <property type="entry name" value="CXC1-LIKE CYSTEINE CLUSTER ASSOCIATED WITH KDZ TRANSPOSASES DOMAIN-CONTAINING PROTEIN"/>
    <property type="match status" value="1"/>
</dbReference>
<name>F4RYP3_MELLP</name>
<dbReference type="HOGENOM" id="CLU_1256280_0_0_1"/>
<feature type="domain" description="CxC1-like cysteine cluster associated with KDZ transposases" evidence="1">
    <location>
        <begin position="80"/>
        <end position="184"/>
    </location>
</feature>
<dbReference type="AlphaFoldDB" id="F4RYP3"/>
<dbReference type="EMBL" id="GL883130">
    <property type="protein sequence ID" value="EGG02506.1"/>
    <property type="molecule type" value="Genomic_DNA"/>
</dbReference>
<dbReference type="InterPro" id="IPR041320">
    <property type="entry name" value="CxC1"/>
</dbReference>
<accession>F4RYP3</accession>
<evidence type="ECO:0000313" key="2">
    <source>
        <dbReference type="EMBL" id="EGG02506.1"/>
    </source>
</evidence>
<reference evidence="3" key="1">
    <citation type="journal article" date="2011" name="Proc. Natl. Acad. Sci. U.S.A.">
        <title>Obligate biotrophy features unraveled by the genomic analysis of rust fungi.</title>
        <authorList>
            <person name="Duplessis S."/>
            <person name="Cuomo C.A."/>
            <person name="Lin Y.-C."/>
            <person name="Aerts A."/>
            <person name="Tisserant E."/>
            <person name="Veneault-Fourrey C."/>
            <person name="Joly D.L."/>
            <person name="Hacquard S."/>
            <person name="Amselem J."/>
            <person name="Cantarel B.L."/>
            <person name="Chiu R."/>
            <person name="Coutinho P.M."/>
            <person name="Feau N."/>
            <person name="Field M."/>
            <person name="Frey P."/>
            <person name="Gelhaye E."/>
            <person name="Goldberg J."/>
            <person name="Grabherr M.G."/>
            <person name="Kodira C.D."/>
            <person name="Kohler A."/>
            <person name="Kuees U."/>
            <person name="Lindquist E.A."/>
            <person name="Lucas S.M."/>
            <person name="Mago R."/>
            <person name="Mauceli E."/>
            <person name="Morin E."/>
            <person name="Murat C."/>
            <person name="Pangilinan J.L."/>
            <person name="Park R."/>
            <person name="Pearson M."/>
            <person name="Quesneville H."/>
            <person name="Rouhier N."/>
            <person name="Sakthikumar S."/>
            <person name="Salamov A.A."/>
            <person name="Schmutz J."/>
            <person name="Selles B."/>
            <person name="Shapiro H."/>
            <person name="Tanguay P."/>
            <person name="Tuskan G.A."/>
            <person name="Henrissat B."/>
            <person name="Van de Peer Y."/>
            <person name="Rouze P."/>
            <person name="Ellis J.G."/>
            <person name="Dodds P.N."/>
            <person name="Schein J.E."/>
            <person name="Zhong S."/>
            <person name="Hamelin R.C."/>
            <person name="Grigoriev I.V."/>
            <person name="Szabo L.J."/>
            <person name="Martin F."/>
        </authorList>
    </citation>
    <scope>NUCLEOTIDE SEQUENCE [LARGE SCALE GENOMIC DNA]</scope>
    <source>
        <strain evidence="3">98AG31 / pathotype 3-4-7</strain>
    </source>
</reference>
<dbReference type="Proteomes" id="UP000001072">
    <property type="component" value="Unassembled WGS sequence"/>
</dbReference>
<dbReference type="GeneID" id="18923971"/>
<dbReference type="KEGG" id="mlr:MELLADRAFT_110106"/>
<protein>
    <recommendedName>
        <fullName evidence="1">CxC1-like cysteine cluster associated with KDZ transposases domain-containing protein</fullName>
    </recommendedName>
</protein>
<gene>
    <name evidence="2" type="ORF">MELLADRAFT_110106</name>
</gene>
<dbReference type="InParanoid" id="F4RYP3"/>
<keyword evidence="3" id="KW-1185">Reference proteome</keyword>
<dbReference type="PANTHER" id="PTHR33096">
    <property type="entry name" value="CXC2 DOMAIN-CONTAINING PROTEIN"/>
    <property type="match status" value="1"/>
</dbReference>
<dbReference type="VEuPathDB" id="FungiDB:MELLADRAFT_110106"/>
<organism evidence="3">
    <name type="scientific">Melampsora larici-populina (strain 98AG31 / pathotype 3-4-7)</name>
    <name type="common">Poplar leaf rust fungus</name>
    <dbReference type="NCBI Taxonomy" id="747676"/>
    <lineage>
        <taxon>Eukaryota</taxon>
        <taxon>Fungi</taxon>
        <taxon>Dikarya</taxon>
        <taxon>Basidiomycota</taxon>
        <taxon>Pucciniomycotina</taxon>
        <taxon>Pucciniomycetes</taxon>
        <taxon>Pucciniales</taxon>
        <taxon>Melampsoraceae</taxon>
        <taxon>Melampsora</taxon>
    </lineage>
</organism>
<dbReference type="RefSeq" id="XP_007414195.1">
    <property type="nucleotide sequence ID" value="XM_007414133.1"/>
</dbReference>
<dbReference type="Pfam" id="PF18802">
    <property type="entry name" value="CxC1"/>
    <property type="match status" value="1"/>
</dbReference>
<evidence type="ECO:0000313" key="3">
    <source>
        <dbReference type="Proteomes" id="UP000001072"/>
    </source>
</evidence>
<sequence>MLLNELMLMNGDDPDPPDDDGNDPWTDIEDFDRDGAIRRFVQKHRGFRYARKRETLRKQWEALENQITAVYLENKVTMLNWTTETSYLDVISPDCQCAAGLFHIRKMDLIDILGRSNSVPVPFCPCLPEPIQLIYRGYLAASPTQPRTAFSIPLLQQHHDLWLTSVTARSSYIEGHLNFLDKRSSRPLLAKGGHGNRRNLAQPFTSATHLYTRITAVLPA</sequence>
<proteinExistence type="predicted"/>
<dbReference type="OrthoDB" id="2506814at2759"/>